<organism evidence="2 3">
    <name type="scientific">Akkermansia biwaensis</name>
    <dbReference type="NCBI Taxonomy" id="2946555"/>
    <lineage>
        <taxon>Bacteria</taxon>
        <taxon>Pseudomonadati</taxon>
        <taxon>Verrucomicrobiota</taxon>
        <taxon>Verrucomicrobiia</taxon>
        <taxon>Verrucomicrobiales</taxon>
        <taxon>Akkermansiaceae</taxon>
        <taxon>Akkermansia</taxon>
    </lineage>
</organism>
<dbReference type="Proteomes" id="UP001062263">
    <property type="component" value="Chromosome"/>
</dbReference>
<proteinExistence type="predicted"/>
<name>A0ABM7ZFT2_9BACT</name>
<protein>
    <submittedName>
        <fullName evidence="2">Uncharacterized protein</fullName>
    </submittedName>
</protein>
<sequence>MSVLEFILRHMMVFLEDILMKVFLISPFYPEEWSLMRVINTFLLWCALIFLVCGVLLEWFSFWVAAGIFLAGYLIRLAVGKMLE</sequence>
<gene>
    <name evidence="2" type="ORF">Abiwalacus_11290</name>
</gene>
<evidence type="ECO:0000256" key="1">
    <source>
        <dbReference type="SAM" id="Phobius"/>
    </source>
</evidence>
<keyword evidence="1" id="KW-0472">Membrane</keyword>
<keyword evidence="1" id="KW-0812">Transmembrane</keyword>
<reference evidence="2" key="1">
    <citation type="submission" date="2022-06" db="EMBL/GenBank/DDBJ databases">
        <title>Akkermansia biwalacus sp. nov., an anaerobic mucin-degrading bacterium isolated from human intestine.</title>
        <authorList>
            <person name="Kobayashi Y."/>
            <person name="Inoue S."/>
            <person name="Kawahara T."/>
            <person name="Kohda N."/>
        </authorList>
    </citation>
    <scope>NUCLEOTIDE SEQUENCE</scope>
    <source>
        <strain evidence="2">WON2089</strain>
    </source>
</reference>
<keyword evidence="3" id="KW-1185">Reference proteome</keyword>
<evidence type="ECO:0000313" key="3">
    <source>
        <dbReference type="Proteomes" id="UP001062263"/>
    </source>
</evidence>
<accession>A0ABM7ZFT2</accession>
<keyword evidence="1" id="KW-1133">Transmembrane helix</keyword>
<feature type="transmembrane region" description="Helical" evidence="1">
    <location>
        <begin position="42"/>
        <end position="75"/>
    </location>
</feature>
<dbReference type="EMBL" id="AP025943">
    <property type="protein sequence ID" value="BDL43555.1"/>
    <property type="molecule type" value="Genomic_DNA"/>
</dbReference>
<evidence type="ECO:0000313" key="2">
    <source>
        <dbReference type="EMBL" id="BDL43555.1"/>
    </source>
</evidence>